<dbReference type="InterPro" id="IPR045269">
    <property type="entry name" value="Atg1-like"/>
</dbReference>
<reference evidence="6 7" key="1">
    <citation type="submission" date="2024-04" db="EMBL/GenBank/DDBJ databases">
        <title>Tritrichomonas musculus Genome.</title>
        <authorList>
            <person name="Alves-Ferreira E."/>
            <person name="Grigg M."/>
            <person name="Lorenzi H."/>
            <person name="Galac M."/>
        </authorList>
    </citation>
    <scope>NUCLEOTIDE SEQUENCE [LARGE SCALE GENOMIC DNA]</scope>
    <source>
        <strain evidence="6 7">EAF2021</strain>
    </source>
</reference>
<evidence type="ECO:0000313" key="6">
    <source>
        <dbReference type="EMBL" id="KAK8887797.1"/>
    </source>
</evidence>
<protein>
    <recommendedName>
        <fullName evidence="5">Protein kinase domain-containing protein</fullName>
    </recommendedName>
</protein>
<gene>
    <name evidence="6" type="ORF">M9Y10_038854</name>
</gene>
<dbReference type="InterPro" id="IPR000719">
    <property type="entry name" value="Prot_kinase_dom"/>
</dbReference>
<keyword evidence="7" id="KW-1185">Reference proteome</keyword>
<dbReference type="Pfam" id="PF00069">
    <property type="entry name" value="Pkinase"/>
    <property type="match status" value="1"/>
</dbReference>
<evidence type="ECO:0000256" key="3">
    <source>
        <dbReference type="ARBA" id="ARBA00022777"/>
    </source>
</evidence>
<evidence type="ECO:0000256" key="4">
    <source>
        <dbReference type="ARBA" id="ARBA00022840"/>
    </source>
</evidence>
<dbReference type="PANTHER" id="PTHR24348">
    <property type="entry name" value="SERINE/THREONINE-PROTEIN KINASE UNC-51-RELATED"/>
    <property type="match status" value="1"/>
</dbReference>
<keyword evidence="4" id="KW-0067">ATP-binding</keyword>
<sequence length="314" mass="35867">MDVHETLVGAEIAGYKLTEEIFRTNHSFVYKAVSSDDQTYCLKLIRRKNKEDSTTPQLFITESNALTILNHNSIVQVYDCYVVDHFFILITEYMKDGSLSDILHQRHFLNNTEAQQLVFSLALALQYCHLRNVAHRNIKPSNIMFNNGRVAFTDFHIRTINTSEKSKKNRLSSLPYMAPEIIDNMNNTSNDFPDERAGDVWSLGVVLFQVLSGRLPWSATNYDGLVKQIKIGISSFTPRIPPMARDLISKMTTIEPLDRISFHEIIAHPWLSKIKTISIRSQTGKICLSTSLSDLPKLPYHSSFINRQKTTLLS</sequence>
<dbReference type="InterPro" id="IPR011009">
    <property type="entry name" value="Kinase-like_dom_sf"/>
</dbReference>
<keyword evidence="2" id="KW-0547">Nucleotide-binding</keyword>
<evidence type="ECO:0000256" key="2">
    <source>
        <dbReference type="ARBA" id="ARBA00022741"/>
    </source>
</evidence>
<dbReference type="PANTHER" id="PTHR24348:SF22">
    <property type="entry name" value="NON-SPECIFIC SERINE_THREONINE PROTEIN KINASE"/>
    <property type="match status" value="1"/>
</dbReference>
<dbReference type="EMBL" id="JAPFFF010000006">
    <property type="protein sequence ID" value="KAK8887797.1"/>
    <property type="molecule type" value="Genomic_DNA"/>
</dbReference>
<dbReference type="Proteomes" id="UP001470230">
    <property type="component" value="Unassembled WGS sequence"/>
</dbReference>
<organism evidence="6 7">
    <name type="scientific">Tritrichomonas musculus</name>
    <dbReference type="NCBI Taxonomy" id="1915356"/>
    <lineage>
        <taxon>Eukaryota</taxon>
        <taxon>Metamonada</taxon>
        <taxon>Parabasalia</taxon>
        <taxon>Tritrichomonadida</taxon>
        <taxon>Tritrichomonadidae</taxon>
        <taxon>Tritrichomonas</taxon>
    </lineage>
</organism>
<accession>A0ABR2K9J6</accession>
<proteinExistence type="predicted"/>
<dbReference type="SUPFAM" id="SSF56112">
    <property type="entry name" value="Protein kinase-like (PK-like)"/>
    <property type="match status" value="1"/>
</dbReference>
<name>A0ABR2K9J6_9EUKA</name>
<feature type="domain" description="Protein kinase" evidence="5">
    <location>
        <begin position="15"/>
        <end position="271"/>
    </location>
</feature>
<dbReference type="Gene3D" id="1.10.510.10">
    <property type="entry name" value="Transferase(Phosphotransferase) domain 1"/>
    <property type="match status" value="1"/>
</dbReference>
<evidence type="ECO:0000313" key="7">
    <source>
        <dbReference type="Proteomes" id="UP001470230"/>
    </source>
</evidence>
<evidence type="ECO:0000256" key="1">
    <source>
        <dbReference type="ARBA" id="ARBA00022679"/>
    </source>
</evidence>
<dbReference type="PROSITE" id="PS50011">
    <property type="entry name" value="PROTEIN_KINASE_DOM"/>
    <property type="match status" value="1"/>
</dbReference>
<evidence type="ECO:0000259" key="5">
    <source>
        <dbReference type="PROSITE" id="PS50011"/>
    </source>
</evidence>
<comment type="caution">
    <text evidence="6">The sequence shown here is derived from an EMBL/GenBank/DDBJ whole genome shotgun (WGS) entry which is preliminary data.</text>
</comment>
<keyword evidence="3" id="KW-0418">Kinase</keyword>
<keyword evidence="1" id="KW-0808">Transferase</keyword>